<dbReference type="InterPro" id="IPR050471">
    <property type="entry name" value="AB_hydrolase"/>
</dbReference>
<dbReference type="InterPro" id="IPR000073">
    <property type="entry name" value="AB_hydrolase_1"/>
</dbReference>
<evidence type="ECO:0000259" key="1">
    <source>
        <dbReference type="Pfam" id="PF00561"/>
    </source>
</evidence>
<sequence length="387" mass="43144">MDDLKRRLTIAKPNIHMSVTPGWLTQSLHQAQTFLGNLVGGDDDATTRSLDGSRPMTAVEITEHPEFPHVNWKLEPNSAGKIDVAKGRGGPFKLAYEIHGHGPNKLIWIMGLGGFMKTWQRQTKDFGHLQADQYTCLIFDNRGMGESDKPFLLYTTSEMATDIVELLDHVGWKDERSVHVIGISMGGMIAQELGLQIPERICSLNLISTAPRIVRTLPYLDNLRNRINLMIPKPLDGQLAKVKADCYSAEWLVKPDETEFEVKPFPTNGDRFSAGELSKRLSPGAFTPRGFICQLYAAGFHHKSPEQLRELGDAVGRNRILVLHGQGDNMIDFVHGKMLLEELGGEEAGVTKSFHENLGHVAPLEKRREFHQLIEERVAVTAALGKS</sequence>
<evidence type="ECO:0000313" key="2">
    <source>
        <dbReference type="Proteomes" id="UP000504637"/>
    </source>
</evidence>
<proteinExistence type="predicted"/>
<dbReference type="InterPro" id="IPR029058">
    <property type="entry name" value="AB_hydrolase_fold"/>
</dbReference>
<dbReference type="PANTHER" id="PTHR43433">
    <property type="entry name" value="HYDROLASE, ALPHA/BETA FOLD FAMILY PROTEIN"/>
    <property type="match status" value="1"/>
</dbReference>
<dbReference type="GeneID" id="54362508"/>
<dbReference type="Gene3D" id="3.40.50.1820">
    <property type="entry name" value="alpha/beta hydrolase"/>
    <property type="match status" value="1"/>
</dbReference>
<dbReference type="Proteomes" id="UP000504637">
    <property type="component" value="Unplaced"/>
</dbReference>
<feature type="domain" description="AB hydrolase-1" evidence="1">
    <location>
        <begin position="128"/>
        <end position="223"/>
    </location>
</feature>
<dbReference type="AlphaFoldDB" id="A0A6J3M6Z6"/>
<keyword evidence="2" id="KW-1185">Reference proteome</keyword>
<dbReference type="OrthoDB" id="19657at2759"/>
<reference evidence="3" key="2">
    <citation type="submission" date="2020-04" db="EMBL/GenBank/DDBJ databases">
        <authorList>
            <consortium name="NCBI Genome Project"/>
        </authorList>
    </citation>
    <scope>NUCLEOTIDE SEQUENCE</scope>
    <source>
        <strain evidence="3">CBS 342.82</strain>
    </source>
</reference>
<evidence type="ECO:0000313" key="3">
    <source>
        <dbReference type="RefSeq" id="XP_033460709.1"/>
    </source>
</evidence>
<name>A0A6J3M6Z6_9PEZI</name>
<organism evidence="3">
    <name type="scientific">Dissoconium aciculare CBS 342.82</name>
    <dbReference type="NCBI Taxonomy" id="1314786"/>
    <lineage>
        <taxon>Eukaryota</taxon>
        <taxon>Fungi</taxon>
        <taxon>Dikarya</taxon>
        <taxon>Ascomycota</taxon>
        <taxon>Pezizomycotina</taxon>
        <taxon>Dothideomycetes</taxon>
        <taxon>Dothideomycetidae</taxon>
        <taxon>Mycosphaerellales</taxon>
        <taxon>Dissoconiaceae</taxon>
        <taxon>Dissoconium</taxon>
    </lineage>
</organism>
<protein>
    <submittedName>
        <fullName evidence="3">Alpha/beta-hydrolase</fullName>
    </submittedName>
</protein>
<reference evidence="3" key="1">
    <citation type="submission" date="2020-01" db="EMBL/GenBank/DDBJ databases">
        <authorList>
            <consortium name="DOE Joint Genome Institute"/>
            <person name="Haridas S."/>
            <person name="Albert R."/>
            <person name="Binder M."/>
            <person name="Bloem J."/>
            <person name="Labutti K."/>
            <person name="Salamov A."/>
            <person name="Andreopoulos B."/>
            <person name="Baker S.E."/>
            <person name="Barry K."/>
            <person name="Bills G."/>
            <person name="Bluhm B.H."/>
            <person name="Cannon C."/>
            <person name="Castanera R."/>
            <person name="Culley D.E."/>
            <person name="Daum C."/>
            <person name="Ezra D."/>
            <person name="Gonzalez J.B."/>
            <person name="Henrissat B."/>
            <person name="Kuo A."/>
            <person name="Liang C."/>
            <person name="Lipzen A."/>
            <person name="Lutzoni F."/>
            <person name="Magnuson J."/>
            <person name="Mondo S."/>
            <person name="Nolan M."/>
            <person name="Ohm R."/>
            <person name="Pangilinan J."/>
            <person name="Park H.-J."/>
            <person name="Ramirez L."/>
            <person name="Alfaro M."/>
            <person name="Sun H."/>
            <person name="Tritt A."/>
            <person name="Yoshinaga Y."/>
            <person name="Zwiers L.-H."/>
            <person name="Turgeon B.G."/>
            <person name="Goodwin S.B."/>
            <person name="Spatafora J.W."/>
            <person name="Crous P.W."/>
            <person name="Grigoriev I.V."/>
        </authorList>
    </citation>
    <scope>NUCLEOTIDE SEQUENCE</scope>
    <source>
        <strain evidence="3">CBS 342.82</strain>
    </source>
</reference>
<dbReference type="PANTHER" id="PTHR43433:SF5">
    <property type="entry name" value="AB HYDROLASE-1 DOMAIN-CONTAINING PROTEIN"/>
    <property type="match status" value="1"/>
</dbReference>
<dbReference type="RefSeq" id="XP_033460709.1">
    <property type="nucleotide sequence ID" value="XM_033604708.1"/>
</dbReference>
<gene>
    <name evidence="3" type="ORF">K489DRAFT_379662</name>
</gene>
<accession>A0A6J3M6Z6</accession>
<reference evidence="3" key="3">
    <citation type="submission" date="2025-08" db="UniProtKB">
        <authorList>
            <consortium name="RefSeq"/>
        </authorList>
    </citation>
    <scope>IDENTIFICATION</scope>
    <source>
        <strain evidence="3">CBS 342.82</strain>
    </source>
</reference>
<dbReference type="SUPFAM" id="SSF53474">
    <property type="entry name" value="alpha/beta-Hydrolases"/>
    <property type="match status" value="1"/>
</dbReference>
<dbReference type="Pfam" id="PF00561">
    <property type="entry name" value="Abhydrolase_1"/>
    <property type="match status" value="1"/>
</dbReference>